<comment type="caution">
    <text evidence="2">The sequence shown here is derived from an EMBL/GenBank/DDBJ whole genome shotgun (WGS) entry which is preliminary data.</text>
</comment>
<proteinExistence type="predicted"/>
<dbReference type="RefSeq" id="WP_184576886.1">
    <property type="nucleotide sequence ID" value="NZ_JACHJL010000019.1"/>
</dbReference>
<reference evidence="2 3" key="1">
    <citation type="submission" date="2020-08" db="EMBL/GenBank/DDBJ databases">
        <title>Genomic Encyclopedia of Type Strains, Phase III (KMG-III): the genomes of soil and plant-associated and newly described type strains.</title>
        <authorList>
            <person name="Whitman W."/>
        </authorList>
    </citation>
    <scope>NUCLEOTIDE SEQUENCE [LARGE SCALE GENOMIC DNA]</scope>
    <source>
        <strain evidence="2 3">CECT 8305</strain>
    </source>
</reference>
<dbReference type="EMBL" id="JACHJL010000019">
    <property type="protein sequence ID" value="MBB5938797.1"/>
    <property type="molecule type" value="Genomic_DNA"/>
</dbReference>
<feature type="region of interest" description="Disordered" evidence="1">
    <location>
        <begin position="56"/>
        <end position="78"/>
    </location>
</feature>
<dbReference type="AlphaFoldDB" id="A0A7W9QGW3"/>
<gene>
    <name evidence="2" type="ORF">FHS42_005888</name>
</gene>
<evidence type="ECO:0008006" key="4">
    <source>
        <dbReference type="Google" id="ProtNLM"/>
    </source>
</evidence>
<sequence length="78" mass="8678">MSVQNLLNLITPRGGQVDPKACMQCAQLRKKIVEAADRHDAAAADAAVQAMDAHMTYGHPDDMRRPSDRGNKQRHLRK</sequence>
<keyword evidence="3" id="KW-1185">Reference proteome</keyword>
<accession>A0A7W9QGW3</accession>
<evidence type="ECO:0000313" key="2">
    <source>
        <dbReference type="EMBL" id="MBB5938797.1"/>
    </source>
</evidence>
<feature type="compositionally biased region" description="Basic and acidic residues" evidence="1">
    <location>
        <begin position="59"/>
        <end position="71"/>
    </location>
</feature>
<name>A0A7W9QGW3_9ACTN</name>
<organism evidence="2 3">
    <name type="scientific">Streptomyces zagrosensis</name>
    <dbReference type="NCBI Taxonomy" id="1042984"/>
    <lineage>
        <taxon>Bacteria</taxon>
        <taxon>Bacillati</taxon>
        <taxon>Actinomycetota</taxon>
        <taxon>Actinomycetes</taxon>
        <taxon>Kitasatosporales</taxon>
        <taxon>Streptomycetaceae</taxon>
        <taxon>Streptomyces</taxon>
    </lineage>
</organism>
<evidence type="ECO:0000313" key="3">
    <source>
        <dbReference type="Proteomes" id="UP000588098"/>
    </source>
</evidence>
<evidence type="ECO:0000256" key="1">
    <source>
        <dbReference type="SAM" id="MobiDB-lite"/>
    </source>
</evidence>
<protein>
    <recommendedName>
        <fullName evidence="4">DUF2786 domain-containing protein</fullName>
    </recommendedName>
</protein>
<dbReference type="Proteomes" id="UP000588098">
    <property type="component" value="Unassembled WGS sequence"/>
</dbReference>